<dbReference type="RefSeq" id="WP_099154115.1">
    <property type="nucleotide sequence ID" value="NZ_PDUD01000039.1"/>
</dbReference>
<name>A0A2D0N2C6_FLAN2</name>
<reference evidence="1 2" key="1">
    <citation type="submission" date="2017-10" db="EMBL/GenBank/DDBJ databases">
        <title>The draft genome sequence of Lewinella nigricans NBRC 102662.</title>
        <authorList>
            <person name="Wang K."/>
        </authorList>
    </citation>
    <scope>NUCLEOTIDE SEQUENCE [LARGE SCALE GENOMIC DNA]</scope>
    <source>
        <strain evidence="1 2">NBRC 102662</strain>
    </source>
</reference>
<dbReference type="Proteomes" id="UP000223913">
    <property type="component" value="Unassembled WGS sequence"/>
</dbReference>
<proteinExistence type="predicted"/>
<dbReference type="AlphaFoldDB" id="A0A2D0N2C6"/>
<evidence type="ECO:0000313" key="2">
    <source>
        <dbReference type="Proteomes" id="UP000223913"/>
    </source>
</evidence>
<organism evidence="1 2">
    <name type="scientific">Flavilitoribacter nigricans (strain ATCC 23147 / DSM 23189 / NBRC 102662 / NCIMB 1420 / SS-2)</name>
    <name type="common">Lewinella nigricans</name>
    <dbReference type="NCBI Taxonomy" id="1122177"/>
    <lineage>
        <taxon>Bacteria</taxon>
        <taxon>Pseudomonadati</taxon>
        <taxon>Bacteroidota</taxon>
        <taxon>Saprospiria</taxon>
        <taxon>Saprospirales</taxon>
        <taxon>Lewinellaceae</taxon>
        <taxon>Flavilitoribacter</taxon>
    </lineage>
</organism>
<gene>
    <name evidence="1" type="ORF">CRP01_31845</name>
</gene>
<accession>A0A2D0N2C6</accession>
<sequence>MKLEERIEYLKGIVSKYTVDEIEKLYREEEVQNLKDHLAKHPDVKYSDSMMKKMIRQAKSKRISPGRKNYLERLIQNTSKFNYALHIEKSQKKVDEFITTLKNKIEGENRARLIHIEHDYSPTDFTCVVYGESDGSKYSNELLRFNIDFDFSSIWGFIDDNKYQDLCELLYFIEFDEENYMYSFEELAKLRSYKLMQIAFNEHRMEKELGLKNLLIEFGEHDNWIFEIFKC</sequence>
<protein>
    <submittedName>
        <fullName evidence="1">Uncharacterized protein</fullName>
    </submittedName>
</protein>
<evidence type="ECO:0000313" key="1">
    <source>
        <dbReference type="EMBL" id="PHN02570.1"/>
    </source>
</evidence>
<comment type="caution">
    <text evidence="1">The sequence shown here is derived from an EMBL/GenBank/DDBJ whole genome shotgun (WGS) entry which is preliminary data.</text>
</comment>
<keyword evidence="2" id="KW-1185">Reference proteome</keyword>
<dbReference type="EMBL" id="PDUD01000039">
    <property type="protein sequence ID" value="PHN02570.1"/>
    <property type="molecule type" value="Genomic_DNA"/>
</dbReference>